<protein>
    <submittedName>
        <fullName evidence="4">S-layer homology domain-containing protein</fullName>
    </submittedName>
</protein>
<dbReference type="AlphaFoldDB" id="A0A9D2MLU0"/>
<evidence type="ECO:0000313" key="4">
    <source>
        <dbReference type="EMBL" id="HJB80095.1"/>
    </source>
</evidence>
<evidence type="ECO:0000256" key="2">
    <source>
        <dbReference type="SAM" id="SignalP"/>
    </source>
</evidence>
<dbReference type="InterPro" id="IPR051465">
    <property type="entry name" value="Cell_Envelope_Struct_Comp"/>
</dbReference>
<dbReference type="EMBL" id="DWXO01000038">
    <property type="protein sequence ID" value="HJB80095.1"/>
    <property type="molecule type" value="Genomic_DNA"/>
</dbReference>
<comment type="caution">
    <text evidence="4">The sequence shown here is derived from an EMBL/GenBank/DDBJ whole genome shotgun (WGS) entry which is preliminary data.</text>
</comment>
<dbReference type="PANTHER" id="PTHR43308">
    <property type="entry name" value="OUTER MEMBRANE PROTEIN ALPHA-RELATED"/>
    <property type="match status" value="1"/>
</dbReference>
<keyword evidence="1" id="KW-0677">Repeat</keyword>
<reference evidence="4" key="2">
    <citation type="submission" date="2021-04" db="EMBL/GenBank/DDBJ databases">
        <authorList>
            <person name="Gilroy R."/>
        </authorList>
    </citation>
    <scope>NUCLEOTIDE SEQUENCE</scope>
    <source>
        <strain evidence="4">CHK192-8294</strain>
    </source>
</reference>
<dbReference type="Proteomes" id="UP000823921">
    <property type="component" value="Unassembled WGS sequence"/>
</dbReference>
<dbReference type="PROSITE" id="PS51272">
    <property type="entry name" value="SLH"/>
    <property type="match status" value="2"/>
</dbReference>
<feature type="domain" description="SLH" evidence="3">
    <location>
        <begin position="22"/>
        <end position="85"/>
    </location>
</feature>
<organism evidence="4 5">
    <name type="scientific">Candidatus Flavonifractor intestinigallinarum</name>
    <dbReference type="NCBI Taxonomy" id="2838586"/>
    <lineage>
        <taxon>Bacteria</taxon>
        <taxon>Bacillati</taxon>
        <taxon>Bacillota</taxon>
        <taxon>Clostridia</taxon>
        <taxon>Eubacteriales</taxon>
        <taxon>Oscillospiraceae</taxon>
        <taxon>Flavonifractor</taxon>
    </lineage>
</organism>
<feature type="signal peptide" evidence="2">
    <location>
        <begin position="1"/>
        <end position="24"/>
    </location>
</feature>
<feature type="domain" description="SLH" evidence="3">
    <location>
        <begin position="86"/>
        <end position="149"/>
    </location>
</feature>
<dbReference type="InterPro" id="IPR001119">
    <property type="entry name" value="SLH_dom"/>
</dbReference>
<proteinExistence type="predicted"/>
<evidence type="ECO:0000256" key="1">
    <source>
        <dbReference type="ARBA" id="ARBA00022737"/>
    </source>
</evidence>
<sequence length="669" mass="69298">MKRKLLSLLTAAGLCLGLTGYAGAASFPDVSDADTALAVEVLSGLGIVSGGSDGNYYPDQGLTRAQFCKLAVLAEGHGDQVSGSAYRTLFSDVSGSHWAASYINLACEEGLVSGYGNGTFGPDDPVTVGQAVTVVLRLLGYTTDQVGPFWPEDYMALGEQLGLLEGVSRDPDHALTRGEAALMLYALLGQSDSTGKDYIDNLCASKVENAVLLDADAQSGDGTEGIVEVYANQNLSWYEPAAELEGLTGSRGTLLLDQSGRVTGFLPDDTVRYTLIPESVTANRINGSYAVSSTTPVVVGDTLTTFGDCWYDLESCFQLTLYYNQSGNLELVAATERTTYEGVVLSGYYEDASPNTSTPETITLLGMELEVEESAVSSLSAFSVGDKITVALDGDGAVISAAAGGQTTLYGVLGEGQVELTCGLTAKGTVSGSAGAGDLVKVTSSGVGKLSVSQVSGGSSLDLSVSEETLGSVPLADNVRIYERAGTSVVTEIDLEDIQTATVQAADIDFYATDSNGLVSVLLLDNVTGNAYTYGLLTVGSKTESSSGMSYTNRTVSVENGDGTTQEYITGQSASDGAMGGIAVSSEGKAVSVVTLGEADHISQSAFESLDAVVIGGVRVPISDAAQGYNSDTERWVTLSQARAYSDTFTVYYSGTLGVDAVVRVLATE</sequence>
<feature type="chain" id="PRO_5039391881" evidence="2">
    <location>
        <begin position="25"/>
        <end position="669"/>
    </location>
</feature>
<reference evidence="4" key="1">
    <citation type="journal article" date="2021" name="PeerJ">
        <title>Extensive microbial diversity within the chicken gut microbiome revealed by metagenomics and culture.</title>
        <authorList>
            <person name="Gilroy R."/>
            <person name="Ravi A."/>
            <person name="Getino M."/>
            <person name="Pursley I."/>
            <person name="Horton D.L."/>
            <person name="Alikhan N.F."/>
            <person name="Baker D."/>
            <person name="Gharbi K."/>
            <person name="Hall N."/>
            <person name="Watson M."/>
            <person name="Adriaenssens E.M."/>
            <person name="Foster-Nyarko E."/>
            <person name="Jarju S."/>
            <person name="Secka A."/>
            <person name="Antonio M."/>
            <person name="Oren A."/>
            <person name="Chaudhuri R.R."/>
            <person name="La Ragione R."/>
            <person name="Hildebrand F."/>
            <person name="Pallen M.J."/>
        </authorList>
    </citation>
    <scope>NUCLEOTIDE SEQUENCE</scope>
    <source>
        <strain evidence="4">CHK192-8294</strain>
    </source>
</reference>
<accession>A0A9D2MLU0</accession>
<evidence type="ECO:0000313" key="5">
    <source>
        <dbReference type="Proteomes" id="UP000823921"/>
    </source>
</evidence>
<evidence type="ECO:0000259" key="3">
    <source>
        <dbReference type="PROSITE" id="PS51272"/>
    </source>
</evidence>
<gene>
    <name evidence="4" type="ORF">H9712_03845</name>
</gene>
<name>A0A9D2MLU0_9FIRM</name>
<keyword evidence="2" id="KW-0732">Signal</keyword>
<dbReference type="Pfam" id="PF00395">
    <property type="entry name" value="SLH"/>
    <property type="match status" value="2"/>
</dbReference>